<dbReference type="RefSeq" id="WP_147212142.1">
    <property type="nucleotide sequence ID" value="NZ_BJYM01000020.1"/>
</dbReference>
<keyword evidence="1" id="KW-0472">Membrane</keyword>
<protein>
    <recommendedName>
        <fullName evidence="4">DUF4305 domain-containing protein</fullName>
    </recommendedName>
</protein>
<dbReference type="InterPro" id="IPR025426">
    <property type="entry name" value="DUF4305"/>
</dbReference>
<feature type="transmembrane region" description="Helical" evidence="1">
    <location>
        <begin position="5"/>
        <end position="24"/>
    </location>
</feature>
<evidence type="ECO:0000313" key="3">
    <source>
        <dbReference type="Proteomes" id="UP000321558"/>
    </source>
</evidence>
<dbReference type="OrthoDB" id="2355666at2"/>
<dbReference type="EMBL" id="BJYM01000020">
    <property type="protein sequence ID" value="GEN89229.1"/>
    <property type="molecule type" value="Genomic_DNA"/>
</dbReference>
<gene>
    <name evidence="2" type="ORF">OSO01_39680</name>
</gene>
<reference evidence="2 3" key="1">
    <citation type="submission" date="2019-07" db="EMBL/GenBank/DDBJ databases">
        <title>Whole genome shotgun sequence of Oceanobacillus sojae NBRC 105379.</title>
        <authorList>
            <person name="Hosoyama A."/>
            <person name="Uohara A."/>
            <person name="Ohji S."/>
            <person name="Ichikawa N."/>
        </authorList>
    </citation>
    <scope>NUCLEOTIDE SEQUENCE [LARGE SCALE GENOMIC DNA]</scope>
    <source>
        <strain evidence="2 3">NBRC 105379</strain>
    </source>
</reference>
<organism evidence="2 3">
    <name type="scientific">Oceanobacillus sojae</name>
    <dbReference type="NCBI Taxonomy" id="582851"/>
    <lineage>
        <taxon>Bacteria</taxon>
        <taxon>Bacillati</taxon>
        <taxon>Bacillota</taxon>
        <taxon>Bacilli</taxon>
        <taxon>Bacillales</taxon>
        <taxon>Bacillaceae</taxon>
        <taxon>Oceanobacillus</taxon>
    </lineage>
</organism>
<proteinExistence type="predicted"/>
<dbReference type="AlphaFoldDB" id="A0A511ZPA0"/>
<comment type="caution">
    <text evidence="2">The sequence shown here is derived from an EMBL/GenBank/DDBJ whole genome shotgun (WGS) entry which is preliminary data.</text>
</comment>
<dbReference type="Pfam" id="PF14146">
    <property type="entry name" value="DUF4305"/>
    <property type="match status" value="1"/>
</dbReference>
<name>A0A511ZPA0_9BACI</name>
<evidence type="ECO:0008006" key="4">
    <source>
        <dbReference type="Google" id="ProtNLM"/>
    </source>
</evidence>
<evidence type="ECO:0000313" key="2">
    <source>
        <dbReference type="EMBL" id="GEN89229.1"/>
    </source>
</evidence>
<feature type="transmembrane region" description="Helical" evidence="1">
    <location>
        <begin position="30"/>
        <end position="51"/>
    </location>
</feature>
<evidence type="ECO:0000256" key="1">
    <source>
        <dbReference type="SAM" id="Phobius"/>
    </source>
</evidence>
<dbReference type="Proteomes" id="UP000321558">
    <property type="component" value="Unassembled WGS sequence"/>
</dbReference>
<accession>A0A511ZPA0</accession>
<sequence length="64" mass="7395">MHRPYLVKAIVYVLFGALFVYLGILSKGATVWDTITLILAAFAALNFYAGFRMLRFYFKIKNKK</sequence>
<keyword evidence="3" id="KW-1185">Reference proteome</keyword>
<keyword evidence="1" id="KW-0812">Transmembrane</keyword>
<keyword evidence="1" id="KW-1133">Transmembrane helix</keyword>